<dbReference type="Proteomes" id="UP000253273">
    <property type="component" value="Chromosome"/>
</dbReference>
<dbReference type="InterPro" id="IPR002802">
    <property type="entry name" value="Endo_dU"/>
</dbReference>
<dbReference type="EMBL" id="CP031148">
    <property type="protein sequence ID" value="AXG11761.1"/>
    <property type="molecule type" value="Genomic_DNA"/>
</dbReference>
<accession>A0A345EHT9</accession>
<evidence type="ECO:0000313" key="2">
    <source>
        <dbReference type="EMBL" id="AXG08063.1"/>
    </source>
</evidence>
<sequence>MKAGTRALGVAESFADGDDRSVLCGAVLRADRTADGFVFGSCTVGGTDATAAVESLFVDLDREDVQYLLLAGIAPAWFNLVDLRALADAVERPVLSLSFESSPGLEPALHREFSDDALDERLATYRAQPPRRRIEVNDDAVWVRAVGVDAARAAEIVRAYTPEGGRPEPLRVARLAARAARRFRASDGDV</sequence>
<dbReference type="KEGG" id="haj:DU500_06795"/>
<gene>
    <name evidence="3" type="ORF">DU484_06525</name>
    <name evidence="2" type="ORF">DU500_06795</name>
</gene>
<evidence type="ECO:0000313" key="5">
    <source>
        <dbReference type="Proteomes" id="UP000253273"/>
    </source>
</evidence>
<dbReference type="KEGG" id="haq:DU484_06525"/>
<evidence type="ECO:0000313" key="4">
    <source>
        <dbReference type="Proteomes" id="UP000252985"/>
    </source>
</evidence>
<dbReference type="PANTHER" id="PTHR39518">
    <property type="entry name" value="UPF0215 PROTEIN MJ1150"/>
    <property type="match status" value="1"/>
</dbReference>
<reference evidence="3 4" key="1">
    <citation type="submission" date="2018-07" db="EMBL/GenBank/DDBJ databases">
        <title>Genome sequences of Haloplanus sp. CBA1112.</title>
        <authorList>
            <person name="Kim Y.B."/>
            <person name="Roh S.W."/>
        </authorList>
    </citation>
    <scope>NUCLEOTIDE SEQUENCE [LARGE SCALE GENOMIC DNA]</scope>
    <source>
        <strain evidence="3 4">CBA1112</strain>
    </source>
</reference>
<comment type="similarity">
    <text evidence="1">Belongs to the UPF0215 family.</text>
</comment>
<organism evidence="2 5">
    <name type="scientific">Haloplanus rubicundus</name>
    <dbReference type="NCBI Taxonomy" id="1547898"/>
    <lineage>
        <taxon>Archaea</taxon>
        <taxon>Methanobacteriati</taxon>
        <taxon>Methanobacteriota</taxon>
        <taxon>Stenosarchaea group</taxon>
        <taxon>Halobacteria</taxon>
        <taxon>Halobacteriales</taxon>
        <taxon>Haloferacaceae</taxon>
        <taxon>Haloplanus</taxon>
    </lineage>
</organism>
<dbReference type="Gene3D" id="3.30.2170.10">
    <property type="entry name" value="archaeoglobus fulgidus dsm 4304 superfamily"/>
    <property type="match status" value="1"/>
</dbReference>
<name>A0A345E791_9EURY</name>
<dbReference type="HAMAP" id="MF_00582">
    <property type="entry name" value="UPF0215"/>
    <property type="match status" value="1"/>
</dbReference>
<evidence type="ECO:0000256" key="1">
    <source>
        <dbReference type="HAMAP-Rule" id="MF_00582"/>
    </source>
</evidence>
<keyword evidence="5" id="KW-1185">Reference proteome</keyword>
<reference evidence="2 5" key="2">
    <citation type="submission" date="2018-07" db="EMBL/GenBank/DDBJ databases">
        <title>Genome sequences of Haloplanus sp. CBA1113.</title>
        <authorList>
            <person name="Kim Y.B."/>
            <person name="Roh S.W."/>
        </authorList>
    </citation>
    <scope>NUCLEOTIDE SEQUENCE [LARGE SCALE GENOMIC DNA]</scope>
    <source>
        <strain evidence="2 5">CBA1113</strain>
    </source>
</reference>
<dbReference type="AlphaFoldDB" id="A0A345E791"/>
<dbReference type="PIRSF" id="PIRSF006380">
    <property type="entry name" value="UCP006380"/>
    <property type="match status" value="1"/>
</dbReference>
<protein>
    <recommendedName>
        <fullName evidence="1">UPF0215 protein DU484_06525</fullName>
    </recommendedName>
</protein>
<dbReference type="OrthoDB" id="15207at2157"/>
<dbReference type="RefSeq" id="WP_114587184.1">
    <property type="nucleotide sequence ID" value="NZ_CP031148.1"/>
</dbReference>
<dbReference type="EMBL" id="CP031150">
    <property type="protein sequence ID" value="AXG08063.1"/>
    <property type="molecule type" value="Genomic_DNA"/>
</dbReference>
<dbReference type="GeneID" id="37286617"/>
<dbReference type="Pfam" id="PF01949">
    <property type="entry name" value="Endo_dU"/>
    <property type="match status" value="1"/>
</dbReference>
<proteinExistence type="inferred from homology"/>
<dbReference type="Proteomes" id="UP000252985">
    <property type="component" value="Chromosome"/>
</dbReference>
<dbReference type="PANTHER" id="PTHR39518:SF2">
    <property type="entry name" value="UPF0215 PROTEIN MJ1150"/>
    <property type="match status" value="1"/>
</dbReference>
<accession>A0A345E791</accession>
<evidence type="ECO:0000313" key="3">
    <source>
        <dbReference type="EMBL" id="AXG11761.1"/>
    </source>
</evidence>